<keyword evidence="3" id="KW-0175">Coiled coil</keyword>
<dbReference type="GO" id="GO:0005737">
    <property type="term" value="C:cytoplasm"/>
    <property type="evidence" value="ECO:0007669"/>
    <property type="project" value="TreeGrafter"/>
</dbReference>
<dbReference type="OrthoDB" id="2021138at2759"/>
<keyword evidence="6" id="KW-1185">Reference proteome</keyword>
<name>A0A8E0VP74_9TREM</name>
<evidence type="ECO:0000256" key="1">
    <source>
        <dbReference type="ARBA" id="ARBA00022614"/>
    </source>
</evidence>
<comment type="caution">
    <text evidence="5">The sequence shown here is derived from an EMBL/GenBank/DDBJ whole genome shotgun (WGS) entry which is preliminary data.</text>
</comment>
<feature type="region of interest" description="Disordered" evidence="4">
    <location>
        <begin position="185"/>
        <end position="204"/>
    </location>
</feature>
<dbReference type="EMBL" id="LUCM01001409">
    <property type="protein sequence ID" value="KAA0198952.1"/>
    <property type="molecule type" value="Genomic_DNA"/>
</dbReference>
<evidence type="ECO:0000313" key="6">
    <source>
        <dbReference type="Proteomes" id="UP000728185"/>
    </source>
</evidence>
<sequence length="534" mass="61642">MEKTQSESEKDQSSLDLESPNYGEADRRIKKADDEKLDKLNLSELKLIEVPREVLDLTQLRRLHLCRNRLLEIPEELCLRLCQLRWLDLRSNFISRLPSTVQYMKDLRILLLDDNSLRILPFELGSHLYHKILEENVLSTPEGNNSAEISIPSWPELDGNTKNDCKTAEDSLKSLCKNFDDKLSVSTTDESHNSSKTVESSKGSCDIFDSSTNVLSKEAAEKPIDNQRPQTDPTPSSPQHLQERELQETLFYSKLAEAVIEAETNEVEAKSTNSVPSKITRSVTLPWTSSSTHLYKKIKRQYLFGRRNPRKSTSTSAFGLFPSQSIRHEILLPENPPQPTIDMIRAQHIREKKKKARQQAMIAQQATLQKLKNTERVRGWRKVYTEQQKEKLMEYLNKTQQDIREEANQRVIGAPFDVGRDELKMIGTAELNALRERGIRSATPPPNLSAHMVLQLELASLQRDRRLTETIHRHLEEMGGRYQVPLPSTKEALYTEMLTAKRDLDLALRLHYRVKLRMETLEHFRGSNRRDLWS</sequence>
<dbReference type="InterPro" id="IPR001611">
    <property type="entry name" value="Leu-rich_rpt"/>
</dbReference>
<feature type="region of interest" description="Disordered" evidence="4">
    <location>
        <begin position="1"/>
        <end position="28"/>
    </location>
</feature>
<proteinExistence type="predicted"/>
<evidence type="ECO:0000256" key="2">
    <source>
        <dbReference type="ARBA" id="ARBA00022737"/>
    </source>
</evidence>
<evidence type="ECO:0000256" key="3">
    <source>
        <dbReference type="SAM" id="Coils"/>
    </source>
</evidence>
<feature type="compositionally biased region" description="Polar residues" evidence="4">
    <location>
        <begin position="227"/>
        <end position="240"/>
    </location>
</feature>
<reference evidence="5" key="1">
    <citation type="submission" date="2019-05" db="EMBL/GenBank/DDBJ databases">
        <title>Annotation for the trematode Fasciolopsis buski.</title>
        <authorList>
            <person name="Choi Y.-J."/>
        </authorList>
    </citation>
    <scope>NUCLEOTIDE SEQUENCE</scope>
    <source>
        <strain evidence="5">HT</strain>
        <tissue evidence="5">Whole worm</tissue>
    </source>
</reference>
<feature type="region of interest" description="Disordered" evidence="4">
    <location>
        <begin position="219"/>
        <end position="243"/>
    </location>
</feature>
<dbReference type="InterPro" id="IPR003591">
    <property type="entry name" value="Leu-rich_rpt_typical-subtyp"/>
</dbReference>
<dbReference type="SUPFAM" id="SSF52058">
    <property type="entry name" value="L domain-like"/>
    <property type="match status" value="1"/>
</dbReference>
<keyword evidence="2" id="KW-0677">Repeat</keyword>
<dbReference type="SMART" id="SM00369">
    <property type="entry name" value="LRR_TYP"/>
    <property type="match status" value="3"/>
</dbReference>
<dbReference type="InterPro" id="IPR050216">
    <property type="entry name" value="LRR_domain-containing"/>
</dbReference>
<accession>A0A8E0VP74</accession>
<dbReference type="Proteomes" id="UP000728185">
    <property type="component" value="Unassembled WGS sequence"/>
</dbReference>
<dbReference type="Gene3D" id="3.80.10.10">
    <property type="entry name" value="Ribonuclease Inhibitor"/>
    <property type="match status" value="1"/>
</dbReference>
<gene>
    <name evidence="5" type="ORF">FBUS_03521</name>
</gene>
<dbReference type="PROSITE" id="PS51450">
    <property type="entry name" value="LRR"/>
    <property type="match status" value="1"/>
</dbReference>
<keyword evidence="1" id="KW-0433">Leucine-rich repeat</keyword>
<evidence type="ECO:0008006" key="7">
    <source>
        <dbReference type="Google" id="ProtNLM"/>
    </source>
</evidence>
<dbReference type="InterPro" id="IPR032675">
    <property type="entry name" value="LRR_dom_sf"/>
</dbReference>
<feature type="coiled-coil region" evidence="3">
    <location>
        <begin position="346"/>
        <end position="409"/>
    </location>
</feature>
<dbReference type="Pfam" id="PF13855">
    <property type="entry name" value="LRR_8"/>
    <property type="match status" value="1"/>
</dbReference>
<evidence type="ECO:0000313" key="5">
    <source>
        <dbReference type="EMBL" id="KAA0198952.1"/>
    </source>
</evidence>
<evidence type="ECO:0000256" key="4">
    <source>
        <dbReference type="SAM" id="MobiDB-lite"/>
    </source>
</evidence>
<organism evidence="5 6">
    <name type="scientific">Fasciolopsis buskii</name>
    <dbReference type="NCBI Taxonomy" id="27845"/>
    <lineage>
        <taxon>Eukaryota</taxon>
        <taxon>Metazoa</taxon>
        <taxon>Spiralia</taxon>
        <taxon>Lophotrochozoa</taxon>
        <taxon>Platyhelminthes</taxon>
        <taxon>Trematoda</taxon>
        <taxon>Digenea</taxon>
        <taxon>Plagiorchiida</taxon>
        <taxon>Echinostomata</taxon>
        <taxon>Echinostomatoidea</taxon>
        <taxon>Fasciolidae</taxon>
        <taxon>Fasciolopsis</taxon>
    </lineage>
</organism>
<feature type="compositionally biased region" description="Polar residues" evidence="4">
    <location>
        <begin position="194"/>
        <end position="204"/>
    </location>
</feature>
<dbReference type="PANTHER" id="PTHR48051">
    <property type="match status" value="1"/>
</dbReference>
<dbReference type="AlphaFoldDB" id="A0A8E0VP74"/>
<protein>
    <recommendedName>
        <fullName evidence="7">Leucine-rich repeat-containing protein 27</fullName>
    </recommendedName>
</protein>
<dbReference type="PANTHER" id="PTHR48051:SF54">
    <property type="entry name" value="LEUCINE-RICH REPEAT-CONTAINING PROTEIN"/>
    <property type="match status" value="1"/>
</dbReference>
<feature type="compositionally biased region" description="Basic and acidic residues" evidence="4">
    <location>
        <begin position="1"/>
        <end position="13"/>
    </location>
</feature>